<evidence type="ECO:0000256" key="6">
    <source>
        <dbReference type="ARBA" id="ARBA00022840"/>
    </source>
</evidence>
<dbReference type="PANTHER" id="PTHR24220">
    <property type="entry name" value="IMPORT ATP-BINDING PROTEIN"/>
    <property type="match status" value="1"/>
</dbReference>
<dbReference type="Proteomes" id="UP001179600">
    <property type="component" value="Chromosome"/>
</dbReference>
<protein>
    <recommendedName>
        <fullName evidence="10">Putative hemin import ATP-binding protein HrtA</fullName>
    </recommendedName>
</protein>
<dbReference type="SUPFAM" id="SSF52540">
    <property type="entry name" value="P-loop containing nucleoside triphosphate hydrolases"/>
    <property type="match status" value="1"/>
</dbReference>
<evidence type="ECO:0000256" key="2">
    <source>
        <dbReference type="ARBA" id="ARBA00011131"/>
    </source>
</evidence>
<dbReference type="InterPro" id="IPR003439">
    <property type="entry name" value="ABC_transporter-like_ATP-bd"/>
</dbReference>
<evidence type="ECO:0000256" key="3">
    <source>
        <dbReference type="ARBA" id="ARBA00022448"/>
    </source>
</evidence>
<evidence type="ECO:0000256" key="11">
    <source>
        <dbReference type="ARBA" id="ARBA00024721"/>
    </source>
</evidence>
<dbReference type="GO" id="GO:0022857">
    <property type="term" value="F:transmembrane transporter activity"/>
    <property type="evidence" value="ECO:0007669"/>
    <property type="project" value="TreeGrafter"/>
</dbReference>
<evidence type="ECO:0000256" key="1">
    <source>
        <dbReference type="ARBA" id="ARBA00004202"/>
    </source>
</evidence>
<dbReference type="GO" id="GO:0098796">
    <property type="term" value="C:membrane protein complex"/>
    <property type="evidence" value="ECO:0007669"/>
    <property type="project" value="UniProtKB-ARBA"/>
</dbReference>
<evidence type="ECO:0000256" key="8">
    <source>
        <dbReference type="ARBA" id="ARBA00023136"/>
    </source>
</evidence>
<comment type="function">
    <text evidence="11">Part of the ABC transporter complex hrt involved in hemin import. Responsible for energy coupling to the transport system.</text>
</comment>
<dbReference type="GO" id="GO:0006865">
    <property type="term" value="P:amino acid transport"/>
    <property type="evidence" value="ECO:0007669"/>
    <property type="project" value="UniProtKB-KW"/>
</dbReference>
<proteinExistence type="inferred from homology"/>
<dbReference type="AlphaFoldDB" id="A0AAE9XGG2"/>
<reference evidence="13" key="1">
    <citation type="submission" date="2023-01" db="EMBL/GenBank/DDBJ databases">
        <title>Oxazolidinone resistance genes in florfenicol resistant enterococci from beef cattle and veal calves at slaughter.</title>
        <authorList>
            <person name="Biggel M."/>
        </authorList>
    </citation>
    <scope>NUCLEOTIDE SEQUENCE</scope>
    <source>
        <strain evidence="13">K204-1</strain>
    </source>
</reference>
<comment type="subcellular location">
    <subcellularLocation>
        <location evidence="1">Cell membrane</location>
        <topology evidence="1">Peripheral membrane protein</topology>
    </subcellularLocation>
</comment>
<evidence type="ECO:0000259" key="12">
    <source>
        <dbReference type="PROSITE" id="PS50893"/>
    </source>
</evidence>
<gene>
    <name evidence="13" type="ORF">PML95_01340</name>
</gene>
<keyword evidence="5" id="KW-0547">Nucleotide-binding</keyword>
<comment type="subunit">
    <text evidence="2">The complex is composed of two ATP-binding proteins (HrtA), two transmembrane proteins (HrtB) and a solute-binding protein.</text>
</comment>
<evidence type="ECO:0000256" key="5">
    <source>
        <dbReference type="ARBA" id="ARBA00022741"/>
    </source>
</evidence>
<evidence type="ECO:0000256" key="4">
    <source>
        <dbReference type="ARBA" id="ARBA00022475"/>
    </source>
</evidence>
<dbReference type="Pfam" id="PF00005">
    <property type="entry name" value="ABC_tran"/>
    <property type="match status" value="1"/>
</dbReference>
<name>A0AAE9XGG2_9ENTE</name>
<dbReference type="PANTHER" id="PTHR24220:SF666">
    <property type="entry name" value="HEMIN IMPORT ATP-BINDING PROTEIN HRTA-RELATED"/>
    <property type="match status" value="1"/>
</dbReference>
<dbReference type="InterPro" id="IPR015854">
    <property type="entry name" value="ABC_transpr_LolD-like"/>
</dbReference>
<dbReference type="GO" id="GO:0005886">
    <property type="term" value="C:plasma membrane"/>
    <property type="evidence" value="ECO:0007669"/>
    <property type="project" value="UniProtKB-SubCell"/>
</dbReference>
<comment type="similarity">
    <text evidence="9">Belongs to the ABC transporter superfamily. HrtA family.</text>
</comment>
<dbReference type="CDD" id="cd03255">
    <property type="entry name" value="ABC_MJ0796_LolCDE_FtsE"/>
    <property type="match status" value="1"/>
</dbReference>
<dbReference type="GO" id="GO:0016887">
    <property type="term" value="F:ATP hydrolysis activity"/>
    <property type="evidence" value="ECO:0007669"/>
    <property type="project" value="InterPro"/>
</dbReference>
<dbReference type="PROSITE" id="PS00211">
    <property type="entry name" value="ABC_TRANSPORTER_1"/>
    <property type="match status" value="1"/>
</dbReference>
<keyword evidence="8" id="KW-0472">Membrane</keyword>
<keyword evidence="4" id="KW-1003">Cell membrane</keyword>
<organism evidence="13 14">
    <name type="scientific">Vagococcus lutrae</name>
    <dbReference type="NCBI Taxonomy" id="81947"/>
    <lineage>
        <taxon>Bacteria</taxon>
        <taxon>Bacillati</taxon>
        <taxon>Bacillota</taxon>
        <taxon>Bacilli</taxon>
        <taxon>Lactobacillales</taxon>
        <taxon>Enterococcaceae</taxon>
        <taxon>Vagococcus</taxon>
    </lineage>
</organism>
<dbReference type="PROSITE" id="PS50893">
    <property type="entry name" value="ABC_TRANSPORTER_2"/>
    <property type="match status" value="1"/>
</dbReference>
<dbReference type="Gene3D" id="3.40.50.300">
    <property type="entry name" value="P-loop containing nucleotide triphosphate hydrolases"/>
    <property type="match status" value="1"/>
</dbReference>
<dbReference type="InterPro" id="IPR017911">
    <property type="entry name" value="MacB-like_ATP-bd"/>
</dbReference>
<dbReference type="InterPro" id="IPR017871">
    <property type="entry name" value="ABC_transporter-like_CS"/>
</dbReference>
<evidence type="ECO:0000313" key="13">
    <source>
        <dbReference type="EMBL" id="WCG22917.1"/>
    </source>
</evidence>
<dbReference type="InterPro" id="IPR027417">
    <property type="entry name" value="P-loop_NTPase"/>
</dbReference>
<evidence type="ECO:0000256" key="9">
    <source>
        <dbReference type="ARBA" id="ARBA00024359"/>
    </source>
</evidence>
<dbReference type="SMART" id="SM00382">
    <property type="entry name" value="AAA"/>
    <property type="match status" value="1"/>
</dbReference>
<evidence type="ECO:0000256" key="7">
    <source>
        <dbReference type="ARBA" id="ARBA00022970"/>
    </source>
</evidence>
<dbReference type="EMBL" id="CP116507">
    <property type="protein sequence ID" value="WCG22917.1"/>
    <property type="molecule type" value="Genomic_DNA"/>
</dbReference>
<evidence type="ECO:0000256" key="10">
    <source>
        <dbReference type="ARBA" id="ARBA00024432"/>
    </source>
</evidence>
<dbReference type="FunFam" id="3.40.50.300:FF:000032">
    <property type="entry name" value="Export ABC transporter ATP-binding protein"/>
    <property type="match status" value="1"/>
</dbReference>
<keyword evidence="6 13" id="KW-0067">ATP-binding</keyword>
<sequence length="230" mass="25684">MTEVLALKNVSKEFGQGHTKVKALDDINITVNRGELVGVIGPSGSGKSTFLTVMAGLQDPTEGTVLVDGKDISKLSKKERVAMRFDKIGFILQSSNLVPFLTVAQQFQLIEKVDAHKKDEEYKQTLLSKLDIEDLKNQYPNDLSGGERQRVAIATALYHQPDIILADEPTASLDTDRAYEVVELLARQAEKQEKGILMVTHDERLLSYCHRVFLIEDGALTEETDKRKTR</sequence>
<dbReference type="RefSeq" id="WP_272163449.1">
    <property type="nucleotide sequence ID" value="NZ_CP116507.1"/>
</dbReference>
<feature type="domain" description="ABC transporter" evidence="12">
    <location>
        <begin position="5"/>
        <end position="230"/>
    </location>
</feature>
<keyword evidence="3" id="KW-0813">Transport</keyword>
<accession>A0AAE9XGG2</accession>
<dbReference type="InterPro" id="IPR003593">
    <property type="entry name" value="AAA+_ATPase"/>
</dbReference>
<dbReference type="GO" id="GO:0005524">
    <property type="term" value="F:ATP binding"/>
    <property type="evidence" value="ECO:0007669"/>
    <property type="project" value="UniProtKB-KW"/>
</dbReference>
<keyword evidence="7" id="KW-0029">Amino-acid transport</keyword>
<evidence type="ECO:0000313" key="14">
    <source>
        <dbReference type="Proteomes" id="UP001179600"/>
    </source>
</evidence>